<dbReference type="SUPFAM" id="SSF56601">
    <property type="entry name" value="beta-lactamase/transpeptidase-like"/>
    <property type="match status" value="1"/>
</dbReference>
<reference evidence="2 3" key="1">
    <citation type="submission" date="2017-07" db="EMBL/GenBank/DDBJ databases">
        <title>The Complete Genome of Streptomyces asterosporus-ZSY.</title>
        <authorList>
            <person name="Zhang S."/>
        </authorList>
    </citation>
    <scope>NUCLEOTIDE SEQUENCE [LARGE SCALE GENOMIC DNA]</scope>
    <source>
        <strain evidence="2 3">DSM 41452</strain>
    </source>
</reference>
<dbReference type="KEGG" id="sast:CD934_27695"/>
<evidence type="ECO:0000259" key="1">
    <source>
        <dbReference type="Pfam" id="PF13354"/>
    </source>
</evidence>
<dbReference type="Proteomes" id="UP000316215">
    <property type="component" value="Chromosome"/>
</dbReference>
<protein>
    <recommendedName>
        <fullName evidence="1">Beta-lactamase class A catalytic domain-containing protein</fullName>
    </recommendedName>
</protein>
<keyword evidence="3" id="KW-1185">Reference proteome</keyword>
<dbReference type="InterPro" id="IPR000871">
    <property type="entry name" value="Beta-lactam_class-A"/>
</dbReference>
<proteinExistence type="predicted"/>
<dbReference type="Pfam" id="PF13354">
    <property type="entry name" value="Beta-lactamase2"/>
    <property type="match status" value="1"/>
</dbReference>
<gene>
    <name evidence="2" type="ORF">CD934_27695</name>
</gene>
<evidence type="ECO:0000313" key="2">
    <source>
        <dbReference type="EMBL" id="QDI72050.1"/>
    </source>
</evidence>
<feature type="domain" description="Beta-lactamase class A catalytic" evidence="1">
    <location>
        <begin position="106"/>
        <end position="247"/>
    </location>
</feature>
<dbReference type="GO" id="GO:0008800">
    <property type="term" value="F:beta-lactamase activity"/>
    <property type="evidence" value="ECO:0007669"/>
    <property type="project" value="InterPro"/>
</dbReference>
<dbReference type="GO" id="GO:0030655">
    <property type="term" value="P:beta-lactam antibiotic catabolic process"/>
    <property type="evidence" value="ECO:0007669"/>
    <property type="project" value="InterPro"/>
</dbReference>
<accession>A0A514JXC1</accession>
<name>A0A514JXC1_9ACTN</name>
<dbReference type="AlphaFoldDB" id="A0A514JXC1"/>
<sequence length="287" mass="29495">MFLFATVTDLSGRPWQARTRAASAEGAVVVTGTGRGARLAAAVAAVRPASGAGLSVAAVDLASGETVSYGGRAFVTASVVKVDILAALLLGAQDAGREPTAQERSYAAAMIERSDNDAASALWDRIGRAAGLDAANARLGLTETTGGDGTLWGLTRTTAVDRLRLLRQVFGEDAERSELGEDARAYARGLMRRVVPDQAWGVPAVADPGTAWAVKNGWLPRDSTGLWVVHSVGCVTVGGRVCLMAVLSDGNASRARGVALVERAAAAARSVWQECPAVGRADGDGGP</sequence>
<dbReference type="GO" id="GO:0046677">
    <property type="term" value="P:response to antibiotic"/>
    <property type="evidence" value="ECO:0007669"/>
    <property type="project" value="InterPro"/>
</dbReference>
<dbReference type="PANTHER" id="PTHR35333:SF3">
    <property type="entry name" value="BETA-LACTAMASE-TYPE TRANSPEPTIDASE FOLD CONTAINING PROTEIN"/>
    <property type="match status" value="1"/>
</dbReference>
<dbReference type="InterPro" id="IPR045155">
    <property type="entry name" value="Beta-lactam_cat"/>
</dbReference>
<dbReference type="PANTHER" id="PTHR35333">
    <property type="entry name" value="BETA-LACTAMASE"/>
    <property type="match status" value="1"/>
</dbReference>
<dbReference type="InterPro" id="IPR012338">
    <property type="entry name" value="Beta-lactam/transpept-like"/>
</dbReference>
<dbReference type="EMBL" id="CP022310">
    <property type="protein sequence ID" value="QDI72050.1"/>
    <property type="molecule type" value="Genomic_DNA"/>
</dbReference>
<dbReference type="Gene3D" id="3.40.710.10">
    <property type="entry name" value="DD-peptidase/beta-lactamase superfamily"/>
    <property type="match status" value="1"/>
</dbReference>
<evidence type="ECO:0000313" key="3">
    <source>
        <dbReference type="Proteomes" id="UP000316215"/>
    </source>
</evidence>
<organism evidence="2 3">
    <name type="scientific">Streptomyces calvus</name>
    <dbReference type="NCBI Taxonomy" id="67282"/>
    <lineage>
        <taxon>Bacteria</taxon>
        <taxon>Bacillati</taxon>
        <taxon>Actinomycetota</taxon>
        <taxon>Actinomycetes</taxon>
        <taxon>Kitasatosporales</taxon>
        <taxon>Streptomycetaceae</taxon>
        <taxon>Streptomyces</taxon>
    </lineage>
</organism>